<dbReference type="InterPro" id="IPR038013">
    <property type="entry name" value="ALG11"/>
</dbReference>
<evidence type="ECO:0000256" key="12">
    <source>
        <dbReference type="RuleBase" id="RU367051"/>
    </source>
</evidence>
<dbReference type="CDD" id="cd03806">
    <property type="entry name" value="GT4_ALG11-like"/>
    <property type="match status" value="1"/>
</dbReference>
<dbReference type="GO" id="GO:0005789">
    <property type="term" value="C:endoplasmic reticulum membrane"/>
    <property type="evidence" value="ECO:0007669"/>
    <property type="project" value="UniProtKB-SubCell"/>
</dbReference>
<dbReference type="Pfam" id="PF00534">
    <property type="entry name" value="Glycos_transf_1"/>
    <property type="match status" value="1"/>
</dbReference>
<evidence type="ECO:0000256" key="4">
    <source>
        <dbReference type="ARBA" id="ARBA00022018"/>
    </source>
</evidence>
<evidence type="ECO:0000256" key="2">
    <source>
        <dbReference type="ARBA" id="ARBA00004922"/>
    </source>
</evidence>
<keyword evidence="10 12" id="KW-0472">Membrane</keyword>
<comment type="catalytic activity">
    <reaction evidence="11 12">
        <text>an alpha-D-Man-(1-&gt;3)-[alpha-D-Man-(1-&gt;6)]-beta-D-Man-(1-&gt;4)-beta-D-GlcNAc-(1-&gt;4)-alpha-D-GlcNAc-diphospho-di-trans,poly-cis-dolichol + 2 GDP-alpha-D-mannose = an alpha-D-Man-(1-&gt;2)-alpha-D-Man-(1-&gt;2)-alpha-D-Man-(1-&gt;3)-[alpha-D-Man-(1-&gt;6)]-beta-D-Man-(1-&gt;4)-beta-D-GlcNAc-(1-&gt;4)-alpha-D-GlcNAc-diphospho-di-trans,poly-cis-dolichol + 2 GDP + 2 H(+)</text>
        <dbReference type="Rhea" id="RHEA:29523"/>
        <dbReference type="Rhea" id="RHEA-COMP:19515"/>
        <dbReference type="Rhea" id="RHEA-COMP:19516"/>
        <dbReference type="ChEBI" id="CHEBI:15378"/>
        <dbReference type="ChEBI" id="CHEBI:57527"/>
        <dbReference type="ChEBI" id="CHEBI:58189"/>
        <dbReference type="ChEBI" id="CHEBI:132511"/>
        <dbReference type="ChEBI" id="CHEBI:132515"/>
        <dbReference type="EC" id="2.4.1.131"/>
    </reaction>
    <physiologicalReaction direction="left-to-right" evidence="11 12">
        <dbReference type="Rhea" id="RHEA:29524"/>
    </physiologicalReaction>
</comment>
<dbReference type="GO" id="GO:0006487">
    <property type="term" value="P:protein N-linked glycosylation"/>
    <property type="evidence" value="ECO:0007669"/>
    <property type="project" value="TreeGrafter"/>
</dbReference>
<dbReference type="GeneID" id="37026349"/>
<dbReference type="EC" id="2.4.1.131" evidence="3 12"/>
<gene>
    <name evidence="15" type="ORF">BDZ90DRAFT_222407</name>
</gene>
<evidence type="ECO:0000256" key="11">
    <source>
        <dbReference type="ARBA" id="ARBA00045065"/>
    </source>
</evidence>
<comment type="pathway">
    <text evidence="2 12">Protein modification; protein glycosylation.</text>
</comment>
<dbReference type="InterPro" id="IPR001296">
    <property type="entry name" value="Glyco_trans_1"/>
</dbReference>
<keyword evidence="9 12" id="KW-1133">Transmembrane helix</keyword>
<evidence type="ECO:0000256" key="10">
    <source>
        <dbReference type="ARBA" id="ARBA00023136"/>
    </source>
</evidence>
<keyword evidence="8 12" id="KW-0256">Endoplasmic reticulum</keyword>
<dbReference type="GO" id="GO:0004377">
    <property type="term" value="F:GDP-Man:Man(3)GlcNAc(2)-PP-Dol alpha-1,2-mannosyltransferase activity"/>
    <property type="evidence" value="ECO:0007669"/>
    <property type="project" value="UniProtKB-UniRule"/>
</dbReference>
<evidence type="ECO:0000259" key="14">
    <source>
        <dbReference type="Pfam" id="PF15924"/>
    </source>
</evidence>
<dbReference type="Proteomes" id="UP000245884">
    <property type="component" value="Unassembled WGS sequence"/>
</dbReference>
<evidence type="ECO:0000256" key="5">
    <source>
        <dbReference type="ARBA" id="ARBA00022676"/>
    </source>
</evidence>
<feature type="domain" description="ALG11 mannosyltransferase N-terminal" evidence="14">
    <location>
        <begin position="67"/>
        <end position="282"/>
    </location>
</feature>
<keyword evidence="7 12" id="KW-0812">Transmembrane</keyword>
<dbReference type="OrthoDB" id="2276068at2759"/>
<dbReference type="UniPathway" id="UPA00378"/>
<feature type="transmembrane region" description="Helical" evidence="12">
    <location>
        <begin position="12"/>
        <end position="33"/>
    </location>
</feature>
<reference evidence="15 16" key="1">
    <citation type="journal article" date="2018" name="Mol. Biol. Evol.">
        <title>Broad Genomic Sampling Reveals a Smut Pathogenic Ancestry of the Fungal Clade Ustilaginomycotina.</title>
        <authorList>
            <person name="Kijpornyongpan T."/>
            <person name="Mondo S.J."/>
            <person name="Barry K."/>
            <person name="Sandor L."/>
            <person name="Lee J."/>
            <person name="Lipzen A."/>
            <person name="Pangilinan J."/>
            <person name="LaButti K."/>
            <person name="Hainaut M."/>
            <person name="Henrissat B."/>
            <person name="Grigoriev I.V."/>
            <person name="Spatafora J.W."/>
            <person name="Aime M.C."/>
        </authorList>
    </citation>
    <scope>NUCLEOTIDE SEQUENCE [LARGE SCALE GENOMIC DNA]</scope>
    <source>
        <strain evidence="15 16">MCA 5214</strain>
    </source>
</reference>
<dbReference type="AlphaFoldDB" id="A0A316UNQ7"/>
<dbReference type="STRING" id="1569628.A0A316UNQ7"/>
<evidence type="ECO:0000256" key="3">
    <source>
        <dbReference type="ARBA" id="ARBA00012645"/>
    </source>
</evidence>
<comment type="function">
    <text evidence="12">GDP-Man:Man(3)GlcNAc(2)-PP-Dol alpha-1,2-mannosyltransferase that operates in the biosynthetic pathway of dolichol-linked oligosaccharides, the glycan precursors employed in protein asparagine (N)-glycosylation. The assembly of dolichol-linked oligosaccharides begins on the cytosolic side of the endoplasmic reticulum membrane and finishes in its lumen. The sequential addition of sugars to dolichol pyrophosphate produces dolichol-linked oligosaccharides containing fourteen sugars, including two GlcNAcs, nine mannoses and three glucoses. Once assembled, the oligosaccharide is transferred from the lipid to nascent proteins by oligosaccharyltransferases. Catalyzes, on the cytoplasmic face of the endoplasmic reticulum, the addition of the fourth and fifth mannose residues to the dolichol-linked oligosaccharide chain, to produce Man(5)GlcNAc(2)-PP-dolichol core oligosaccharide.</text>
</comment>
<evidence type="ECO:0000313" key="15">
    <source>
        <dbReference type="EMBL" id="PWN25991.1"/>
    </source>
</evidence>
<evidence type="ECO:0000256" key="8">
    <source>
        <dbReference type="ARBA" id="ARBA00022824"/>
    </source>
</evidence>
<evidence type="ECO:0000256" key="1">
    <source>
        <dbReference type="ARBA" id="ARBA00004389"/>
    </source>
</evidence>
<dbReference type="InterPro" id="IPR031814">
    <property type="entry name" value="ALG11_N"/>
</dbReference>
<sequence>MEARHSPPPWHIRIGVTLCLLILSLTLLTLRALTSYLRRVRKTNSTRRQRLLKQLNLPAENAAARQTVIGFFHPYCNAGGGGERVLYEAIRYHLAADKHTVCVVYTGDATAGGSATKSEILIKARDRFSIDLTSPHSSSRLAFLPLRSRLLVSDSYWSRLTILGQSFGGAILAKEACEELLPDVFIDTMGYAFAYPVVRLFRPSTPVGAYVHYPTVSADMLARVKGRATGHTNDAKVAKSMLRSQIKLVYYRLFAKVYAWALRRADVLVANGTWTMRHLNTLLGGHGRSATTVYPPCDTRSLEGFPLSGRKPTLVSLAQFRPEKEQATQLRLLRALFDLRPSLRDDGVRLIVMGSSRNPSDEARVASLRRLASELDIASQVEFVVNAPWPTVVSHLSTASVGLSTMVDEHFGMNVVEFMAAGLITLSHASAGPLLDIVVPDEKGRATGFHATDVDDFAKKAQHVLCRMSEGERDEMRGRARRRAQQVFNATAFEEAWRGRLWEPLEGKLKALRDRDVKKKQ</sequence>
<keyword evidence="6 12" id="KW-0808">Transferase</keyword>
<evidence type="ECO:0000256" key="6">
    <source>
        <dbReference type="ARBA" id="ARBA00022679"/>
    </source>
</evidence>
<comment type="similarity">
    <text evidence="12">Belongs to the glycosyltransferase group 1 family. Glycosyltransferase 4 subfamily.</text>
</comment>
<evidence type="ECO:0000256" key="9">
    <source>
        <dbReference type="ARBA" id="ARBA00022989"/>
    </source>
</evidence>
<proteinExistence type="inferred from homology"/>
<dbReference type="EMBL" id="KZ819673">
    <property type="protein sequence ID" value="PWN25991.1"/>
    <property type="molecule type" value="Genomic_DNA"/>
</dbReference>
<dbReference type="Pfam" id="PF15924">
    <property type="entry name" value="ALG11_N"/>
    <property type="match status" value="1"/>
</dbReference>
<feature type="domain" description="Glycosyl transferase family 1" evidence="13">
    <location>
        <begin position="308"/>
        <end position="476"/>
    </location>
</feature>
<keyword evidence="5 12" id="KW-0328">Glycosyltransferase</keyword>
<name>A0A316UNQ7_9BASI</name>
<dbReference type="RefSeq" id="XP_025360603.1">
    <property type="nucleotide sequence ID" value="XM_025504526.1"/>
</dbReference>
<keyword evidence="16" id="KW-1185">Reference proteome</keyword>
<dbReference type="PANTHER" id="PTHR45919:SF1">
    <property type="entry name" value="GDP-MAN:MAN(3)GLCNAC(2)-PP-DOL ALPHA-1,2-MANNOSYLTRANSFERASE"/>
    <property type="match status" value="1"/>
</dbReference>
<organism evidence="15 16">
    <name type="scientific">Jaminaea rosea</name>
    <dbReference type="NCBI Taxonomy" id="1569628"/>
    <lineage>
        <taxon>Eukaryota</taxon>
        <taxon>Fungi</taxon>
        <taxon>Dikarya</taxon>
        <taxon>Basidiomycota</taxon>
        <taxon>Ustilaginomycotina</taxon>
        <taxon>Exobasidiomycetes</taxon>
        <taxon>Microstromatales</taxon>
        <taxon>Microstromatales incertae sedis</taxon>
        <taxon>Jaminaea</taxon>
    </lineage>
</organism>
<protein>
    <recommendedName>
        <fullName evidence="4 12">GDP-Man:Man(3)GlcNAc(2)-PP-Dol alpha-1,2-mannosyltransferase</fullName>
        <ecNumber evidence="3 12">2.4.1.131</ecNumber>
    </recommendedName>
</protein>
<comment type="subcellular location">
    <subcellularLocation>
        <location evidence="1">Endoplasmic reticulum membrane</location>
        <topology evidence="1">Single-pass membrane protein</topology>
    </subcellularLocation>
</comment>
<dbReference type="SUPFAM" id="SSF53756">
    <property type="entry name" value="UDP-Glycosyltransferase/glycogen phosphorylase"/>
    <property type="match status" value="1"/>
</dbReference>
<evidence type="ECO:0000259" key="13">
    <source>
        <dbReference type="Pfam" id="PF00534"/>
    </source>
</evidence>
<evidence type="ECO:0000313" key="16">
    <source>
        <dbReference type="Proteomes" id="UP000245884"/>
    </source>
</evidence>
<evidence type="ECO:0000256" key="7">
    <source>
        <dbReference type="ARBA" id="ARBA00022692"/>
    </source>
</evidence>
<dbReference type="Gene3D" id="3.40.50.2000">
    <property type="entry name" value="Glycogen Phosphorylase B"/>
    <property type="match status" value="1"/>
</dbReference>
<dbReference type="PANTHER" id="PTHR45919">
    <property type="entry name" value="GDP-MAN:MAN(3)GLCNAC(2)-PP-DOL ALPHA-1,2-MANNOSYLTRANSFERASE"/>
    <property type="match status" value="1"/>
</dbReference>
<accession>A0A316UNQ7</accession>